<accession>S3D4C8</accession>
<organism evidence="3 4">
    <name type="scientific">Ophiostoma piceae (strain UAMH 11346)</name>
    <name type="common">Sap stain fungus</name>
    <dbReference type="NCBI Taxonomy" id="1262450"/>
    <lineage>
        <taxon>Eukaryota</taxon>
        <taxon>Fungi</taxon>
        <taxon>Dikarya</taxon>
        <taxon>Ascomycota</taxon>
        <taxon>Pezizomycotina</taxon>
        <taxon>Sordariomycetes</taxon>
        <taxon>Sordariomycetidae</taxon>
        <taxon>Ophiostomatales</taxon>
        <taxon>Ophiostomataceae</taxon>
        <taxon>Ophiostoma</taxon>
    </lineage>
</organism>
<dbReference type="InterPro" id="IPR045518">
    <property type="entry name" value="2EXR"/>
</dbReference>
<dbReference type="EMBL" id="KE148149">
    <property type="protein sequence ID" value="EPE08225.1"/>
    <property type="molecule type" value="Genomic_DNA"/>
</dbReference>
<reference evidence="3 4" key="1">
    <citation type="journal article" date="2013" name="BMC Genomics">
        <title>The genome and transcriptome of the pine saprophyte Ophiostoma piceae, and a comparison with the bark beetle-associated pine pathogen Grosmannia clavigera.</title>
        <authorList>
            <person name="Haridas S."/>
            <person name="Wang Y."/>
            <person name="Lim L."/>
            <person name="Massoumi Alamouti S."/>
            <person name="Jackman S."/>
            <person name="Docking R."/>
            <person name="Robertson G."/>
            <person name="Birol I."/>
            <person name="Bohlmann J."/>
            <person name="Breuil C."/>
        </authorList>
    </citation>
    <scope>NUCLEOTIDE SEQUENCE [LARGE SCALE GENOMIC DNA]</scope>
    <source>
        <strain evidence="3 4">UAMH 11346</strain>
    </source>
</reference>
<name>S3D4C8_OPHP1</name>
<dbReference type="VEuPathDB" id="FungiDB:F503_01008"/>
<keyword evidence="4" id="KW-1185">Reference proteome</keyword>
<gene>
    <name evidence="3" type="ORF">F503_01008</name>
</gene>
<dbReference type="AlphaFoldDB" id="S3D4C8"/>
<feature type="compositionally biased region" description="Polar residues" evidence="1">
    <location>
        <begin position="460"/>
        <end position="477"/>
    </location>
</feature>
<evidence type="ECO:0000313" key="3">
    <source>
        <dbReference type="EMBL" id="EPE08225.1"/>
    </source>
</evidence>
<dbReference type="Proteomes" id="UP000016923">
    <property type="component" value="Unassembled WGS sequence"/>
</dbReference>
<dbReference type="eggNOG" id="ENOG502RNJJ">
    <property type="taxonomic scope" value="Eukaryota"/>
</dbReference>
<dbReference type="OrthoDB" id="3473305at2759"/>
<evidence type="ECO:0000259" key="2">
    <source>
        <dbReference type="Pfam" id="PF20150"/>
    </source>
</evidence>
<sequence length="707" mass="78013">MAHPAATIAPAQMDTISFRRADGSRYEVAYDGYANITPRRPDFASTATSTSTSTTTTIAASTTHTAASTVPRYTFSYNPGSRYVSDPLGYDAGFGSGYGSRFGSSYNGGYNYPFTQKHRQELPRNVMRPYRQDNDEPAEPILFVRETRRSICSDGQARSRCSKCKQAITTHPNTGGERETNTCKGFMTSPQRVFRDIIMTDAGEPLRPAVRDALLGAFSQENRETEEESTFHCFSLLPFEIRRMIWEAALPSRVLLREDLCHTTYRGIRKTFRPGNHVHTIEELWQSDLFYVCVESRRVVTALVRGAGPSTEAVRPATPMQPLMMSVTTRTKLRTGLDVLYYPWLGSKKAQDRGGGGPIRHGPPYMALPDASPPPHAYAHNHPTSRGSFQAPASAASVCSSSLQPAVSHRGYTGMGVYCMPGLYQAQRQSQFQGRGQGQGQDAESEEGPESCRACHPPTKSATTGSTSRAKQTSSSIAPYPINSIPYGHWASQLRILRVPATTVALDIAWIDKQHPDTLAWAVGVDLSEPLDRDRNERYAQPKPVPPECLQVVLADITIPVHISLDNCSSPEQRQLLQRHIYAHPTTATMASYRVAKKGESDAGSEQDSLVNLNGKDYTILVNLYDDRRMEELVSLARDPDGGHEILNKSALHRCIGCTRRAWEARSSTSPTAWSSQFGDLVGGHLQKICRPTILFTIVLVFDKVGA</sequence>
<dbReference type="HOGENOM" id="CLU_390331_0_0_1"/>
<feature type="region of interest" description="Disordered" evidence="1">
    <location>
        <begin position="430"/>
        <end position="478"/>
    </location>
</feature>
<dbReference type="Pfam" id="PF20150">
    <property type="entry name" value="2EXR"/>
    <property type="match status" value="1"/>
</dbReference>
<feature type="region of interest" description="Disordered" evidence="1">
    <location>
        <begin position="349"/>
        <end position="390"/>
    </location>
</feature>
<evidence type="ECO:0000256" key="1">
    <source>
        <dbReference type="SAM" id="MobiDB-lite"/>
    </source>
</evidence>
<evidence type="ECO:0000313" key="4">
    <source>
        <dbReference type="Proteomes" id="UP000016923"/>
    </source>
</evidence>
<proteinExistence type="predicted"/>
<feature type="domain" description="2EXR" evidence="2">
    <location>
        <begin position="231"/>
        <end position="303"/>
    </location>
</feature>
<protein>
    <recommendedName>
        <fullName evidence="2">2EXR domain-containing protein</fullName>
    </recommendedName>
</protein>